<protein>
    <submittedName>
        <fullName evidence="1">Alpha/beta hydrolase</fullName>
    </submittedName>
</protein>
<proteinExistence type="predicted"/>
<evidence type="ECO:0000313" key="2">
    <source>
        <dbReference type="Proteomes" id="UP001242129"/>
    </source>
</evidence>
<dbReference type="Proteomes" id="UP001242129">
    <property type="component" value="Unassembled WGS sequence"/>
</dbReference>
<evidence type="ECO:0000313" key="1">
    <source>
        <dbReference type="EMBL" id="MDP1448097.1"/>
    </source>
</evidence>
<reference evidence="1" key="1">
    <citation type="submission" date="2023-07" db="EMBL/GenBank/DDBJ databases">
        <title>Dynamics of blaOXA-23 gene transmission in Acinetobacter spp. from contaminated veterinary surfaces.</title>
        <authorList>
            <person name="Moreira Da Silva J."/>
            <person name="Menezes J."/>
            <person name="Fernandes L."/>
            <person name="Marques C."/>
            <person name="Amaral A."/>
            <person name="Timofte D."/>
            <person name="Pomba C."/>
        </authorList>
    </citation>
    <scope>NUCLEOTIDE SEQUENCE</scope>
    <source>
        <strain evidence="1">CMVB11Z4A1</strain>
    </source>
</reference>
<sequence>MNQVIVVHGYTASPEENWYPWIQEKAQQENVSLKVLRLDPSPTPTLDTWDQQMREQIDAIDEDSIFIAHSLGTVAALHYLSRELKQQKIQQLVLIAGFNGRLGRLDEVNPFIDAAEIDFDLLKQQIAERVVIYSEGDDRVAPEFSLEQADSLDAIVVNAKHHGHFIDSQGCTDLPELWKVIKPYLIKSEV</sequence>
<keyword evidence="1" id="KW-0378">Hydrolase</keyword>
<comment type="caution">
    <text evidence="1">The sequence shown here is derived from an EMBL/GenBank/DDBJ whole genome shotgun (WGS) entry which is preliminary data.</text>
</comment>
<gene>
    <name evidence="1" type="ORF">Q8G51_09905</name>
</gene>
<accession>A0AAW8AWN9</accession>
<organism evidence="1 2">
    <name type="scientific">Acinetobacter lwoffii</name>
    <dbReference type="NCBI Taxonomy" id="28090"/>
    <lineage>
        <taxon>Bacteria</taxon>
        <taxon>Pseudomonadati</taxon>
        <taxon>Pseudomonadota</taxon>
        <taxon>Gammaproteobacteria</taxon>
        <taxon>Moraxellales</taxon>
        <taxon>Moraxellaceae</taxon>
        <taxon>Acinetobacter</taxon>
    </lineage>
</organism>
<dbReference type="PANTHER" id="PTHR15394">
    <property type="entry name" value="SERINE HYDROLASE RBBP9"/>
    <property type="match status" value="1"/>
</dbReference>
<dbReference type="AlphaFoldDB" id="A0AAW8AWN9"/>
<dbReference type="GO" id="GO:0016787">
    <property type="term" value="F:hydrolase activity"/>
    <property type="evidence" value="ECO:0007669"/>
    <property type="project" value="UniProtKB-KW"/>
</dbReference>
<dbReference type="InterPro" id="IPR029058">
    <property type="entry name" value="AB_hydrolase_fold"/>
</dbReference>
<dbReference type="EMBL" id="JAUUUS010000218">
    <property type="protein sequence ID" value="MDP1448097.1"/>
    <property type="molecule type" value="Genomic_DNA"/>
</dbReference>
<name>A0AAW8AWN9_ACILW</name>
<dbReference type="SUPFAM" id="SSF53474">
    <property type="entry name" value="alpha/beta-Hydrolases"/>
    <property type="match status" value="1"/>
</dbReference>
<dbReference type="InterPro" id="IPR010662">
    <property type="entry name" value="RBBP9/YdeN"/>
</dbReference>
<dbReference type="RefSeq" id="WP_004646069.1">
    <property type="nucleotide sequence ID" value="NZ_BBSQ01000015.1"/>
</dbReference>
<dbReference type="Pfam" id="PF06821">
    <property type="entry name" value="Ser_hydrolase"/>
    <property type="match status" value="1"/>
</dbReference>
<dbReference type="Gene3D" id="3.40.50.1820">
    <property type="entry name" value="alpha/beta hydrolase"/>
    <property type="match status" value="1"/>
</dbReference>
<dbReference type="PANTHER" id="PTHR15394:SF3">
    <property type="entry name" value="SERINE HYDROLASE RBBP9"/>
    <property type="match status" value="1"/>
</dbReference>